<protein>
    <submittedName>
        <fullName evidence="3">TonB_dep_Rec domain-containing protein</fullName>
    </submittedName>
</protein>
<sequence>MDTGVRYNTLGTAFARNDRLADLFDGKSHSLTATASKLRIPDRLKYSSTGQRWLRTERNGRKKLVGAGE</sequence>
<dbReference type="WBParaSite" id="NBR_0000255901-mRNA-1">
    <property type="protein sequence ID" value="NBR_0000255901-mRNA-1"/>
    <property type="gene ID" value="NBR_0000255901"/>
</dbReference>
<organism evidence="3">
    <name type="scientific">Nippostrongylus brasiliensis</name>
    <name type="common">Rat hookworm</name>
    <dbReference type="NCBI Taxonomy" id="27835"/>
    <lineage>
        <taxon>Eukaryota</taxon>
        <taxon>Metazoa</taxon>
        <taxon>Ecdysozoa</taxon>
        <taxon>Nematoda</taxon>
        <taxon>Chromadorea</taxon>
        <taxon>Rhabditida</taxon>
        <taxon>Rhabditina</taxon>
        <taxon>Rhabditomorpha</taxon>
        <taxon>Strongyloidea</taxon>
        <taxon>Heligmosomidae</taxon>
        <taxon>Nippostrongylus</taxon>
    </lineage>
</organism>
<dbReference type="AlphaFoldDB" id="A0A0N4XJ57"/>
<proteinExistence type="predicted"/>
<gene>
    <name evidence="1" type="ORF">NBR_LOCUS2560</name>
</gene>
<evidence type="ECO:0000313" key="2">
    <source>
        <dbReference type="Proteomes" id="UP000271162"/>
    </source>
</evidence>
<reference evidence="1 2" key="2">
    <citation type="submission" date="2018-11" db="EMBL/GenBank/DDBJ databases">
        <authorList>
            <consortium name="Pathogen Informatics"/>
        </authorList>
    </citation>
    <scope>NUCLEOTIDE SEQUENCE [LARGE SCALE GENOMIC DNA]</scope>
</reference>
<name>A0A0N4XJ57_NIPBR</name>
<dbReference type="Proteomes" id="UP000271162">
    <property type="component" value="Unassembled WGS sequence"/>
</dbReference>
<evidence type="ECO:0000313" key="1">
    <source>
        <dbReference type="EMBL" id="VDL66149.1"/>
    </source>
</evidence>
<keyword evidence="2" id="KW-1185">Reference proteome</keyword>
<reference evidence="3" key="1">
    <citation type="submission" date="2017-02" db="UniProtKB">
        <authorList>
            <consortium name="WormBaseParasite"/>
        </authorList>
    </citation>
    <scope>IDENTIFICATION</scope>
</reference>
<dbReference type="EMBL" id="UYSL01003015">
    <property type="protein sequence ID" value="VDL66149.1"/>
    <property type="molecule type" value="Genomic_DNA"/>
</dbReference>
<evidence type="ECO:0000313" key="3">
    <source>
        <dbReference type="WBParaSite" id="NBR_0000255901-mRNA-1"/>
    </source>
</evidence>
<accession>A0A0N4XJ57</accession>